<dbReference type="PANTHER" id="PTHR14879:SF5">
    <property type="entry name" value="RING-TYPE DOMAIN-CONTAINING PROTEIN"/>
    <property type="match status" value="1"/>
</dbReference>
<keyword evidence="5" id="KW-1185">Reference proteome</keyword>
<dbReference type="SUPFAM" id="SSF57850">
    <property type="entry name" value="RING/U-box"/>
    <property type="match status" value="1"/>
</dbReference>
<reference evidence="4 5" key="1">
    <citation type="submission" date="2014-11" db="EMBL/GenBank/DDBJ databases">
        <authorList>
            <person name="Zhu J."/>
            <person name="Qi W."/>
            <person name="Song R."/>
        </authorList>
    </citation>
    <scope>NUCLEOTIDE SEQUENCE [LARGE SCALE GENOMIC DNA]</scope>
</reference>
<dbReference type="GO" id="GO:0008270">
    <property type="term" value="F:zinc ion binding"/>
    <property type="evidence" value="ECO:0007669"/>
    <property type="project" value="UniProtKB-KW"/>
</dbReference>
<dbReference type="InterPro" id="IPR001841">
    <property type="entry name" value="Znf_RING"/>
</dbReference>
<dbReference type="SUPFAM" id="SSF101447">
    <property type="entry name" value="Formin homology 2 domain (FH2 domain)"/>
    <property type="match status" value="1"/>
</dbReference>
<protein>
    <recommendedName>
        <fullName evidence="3">RING-type domain-containing protein</fullName>
    </recommendedName>
</protein>
<sequence>MTDADPPSSLTASSDEGTSSSPTSFKMDDRIPPSAFEAQQERQIAPHGHAARGTDALSASAARCADDLIQMFRQHGAAEEVEIAIEAQAIGASSEEMALVWSAYAAVLHRYLTTEQGAAPTVAPEPQYACSPQEGESISSDEGELLTLEQLIESERRLAGHMTVMTLSQAMLRSSLFDIIIQALCGSVGRRLFEGKEGREAPMGDTDGAECAARLLCAMGVGTLDGWRDIVQLMVKGNSQKHHESLVTLVRVLKRDWLSEKLLQRARNITATLNEALKQHTTVQSSRPPPPPPPPPPPRSGNPLLASLSHIHHRLFSQDSSPGVGDRNKPGDRAAIPSLHEFLGESSCGFVAPYRRVGHMLAISLPEGFAFDMAVAGGTLSSGLTSLVSLHKKHLGGLMDLLQRHTHLWRMRLSILESTVCRLRYAHASVDACVKRGQQLLERIEGASSEAQDREDRWREQQKVVNAHRRALSSSLSPLVRAADMHMLPWVMTEAVDGLLSLVWLALKSIHTALCLASSFAHSYAQHHIKEASLSRETDDVLLLGDTAADSEVSVCASCVEGMMASDMCAAVQVAVLGGKRDVGLASSHSGGGERPDGNSVCLCGVYSVPAVGRGKRARADGCGARRCARCGKCASCVPTRTAQRVSAIHQHNQRTLAGFSTLSDVLGSFISASSVALLNEALSFATSLLARRACLLPPSLLPLATALDEQIGSAKRQIHLAQQMARAKDRDARKAADDYQVLTSPLAFYHDALSGGDAGGDASEVLGALHKMHCRRVGRMREVHGRMEKQLRDKTADISTLRQQVSADEGRIAVLQAENAQLQEKASMWVCQVCFERDRDTLFLPCMHFALCSRCAARVADGRNKCPMCNAPIGGKLHCSFV</sequence>
<dbReference type="SMART" id="SM00184">
    <property type="entry name" value="RING"/>
    <property type="match status" value="1"/>
</dbReference>
<dbReference type="Pfam" id="PF13920">
    <property type="entry name" value="zf-C3HC4_3"/>
    <property type="match status" value="1"/>
</dbReference>
<gene>
    <name evidence="4" type="ORF">Vbra_2194</name>
</gene>
<dbReference type="InParanoid" id="A0A0G4F253"/>
<accession>A0A0G4F253</accession>
<name>A0A0G4F253_VITBC</name>
<dbReference type="EMBL" id="CDMY01000361">
    <property type="protein sequence ID" value="CEM05609.1"/>
    <property type="molecule type" value="Genomic_DNA"/>
</dbReference>
<feature type="region of interest" description="Disordered" evidence="2">
    <location>
        <begin position="1"/>
        <end position="54"/>
    </location>
</feature>
<evidence type="ECO:0000256" key="1">
    <source>
        <dbReference type="PROSITE-ProRule" id="PRU00175"/>
    </source>
</evidence>
<dbReference type="VEuPathDB" id="CryptoDB:Vbra_2194"/>
<feature type="compositionally biased region" description="Low complexity" evidence="2">
    <location>
        <begin position="8"/>
        <end position="24"/>
    </location>
</feature>
<keyword evidence="1" id="KW-0479">Metal-binding</keyword>
<dbReference type="PANTHER" id="PTHR14879">
    <property type="entry name" value="CASPASE REGULATOR, RING FINGER DOMAIN-CONTAINING"/>
    <property type="match status" value="1"/>
</dbReference>
<dbReference type="AlphaFoldDB" id="A0A0G4F253"/>
<evidence type="ECO:0000259" key="3">
    <source>
        <dbReference type="PROSITE" id="PS50089"/>
    </source>
</evidence>
<feature type="domain" description="RING-type" evidence="3">
    <location>
        <begin position="832"/>
        <end position="871"/>
    </location>
</feature>
<dbReference type="Proteomes" id="UP000041254">
    <property type="component" value="Unassembled WGS sequence"/>
</dbReference>
<keyword evidence="1" id="KW-0863">Zinc-finger</keyword>
<keyword evidence="1" id="KW-0862">Zinc</keyword>
<feature type="compositionally biased region" description="Pro residues" evidence="2">
    <location>
        <begin position="287"/>
        <end position="300"/>
    </location>
</feature>
<dbReference type="STRING" id="1169540.A0A0G4F253"/>
<proteinExistence type="predicted"/>
<organism evidence="4 5">
    <name type="scientific">Vitrella brassicaformis (strain CCMP3155)</name>
    <dbReference type="NCBI Taxonomy" id="1169540"/>
    <lineage>
        <taxon>Eukaryota</taxon>
        <taxon>Sar</taxon>
        <taxon>Alveolata</taxon>
        <taxon>Colpodellida</taxon>
        <taxon>Vitrellaceae</taxon>
        <taxon>Vitrella</taxon>
    </lineage>
</organism>
<evidence type="ECO:0000313" key="5">
    <source>
        <dbReference type="Proteomes" id="UP000041254"/>
    </source>
</evidence>
<dbReference type="PROSITE" id="PS50089">
    <property type="entry name" value="ZF_RING_2"/>
    <property type="match status" value="1"/>
</dbReference>
<evidence type="ECO:0000313" key="4">
    <source>
        <dbReference type="EMBL" id="CEM05609.1"/>
    </source>
</evidence>
<evidence type="ECO:0000256" key="2">
    <source>
        <dbReference type="SAM" id="MobiDB-lite"/>
    </source>
</evidence>
<feature type="region of interest" description="Disordered" evidence="2">
    <location>
        <begin position="279"/>
        <end position="304"/>
    </location>
</feature>
<dbReference type="OrthoDB" id="5855668at2759"/>
<dbReference type="InterPro" id="IPR013083">
    <property type="entry name" value="Znf_RING/FYVE/PHD"/>
</dbReference>
<dbReference type="Gene3D" id="3.30.40.10">
    <property type="entry name" value="Zinc/RING finger domain, C3HC4 (zinc finger)"/>
    <property type="match status" value="1"/>
</dbReference>
<dbReference type="InterPro" id="IPR051728">
    <property type="entry name" value="RING-FYVE_E3_ubiquitin-ligase"/>
</dbReference>